<comment type="subcellular location">
    <subcellularLocation>
        <location evidence="8">Cell inner membrane</location>
        <topology evidence="8">Multi-pass membrane protein</topology>
    </subcellularLocation>
    <subcellularLocation>
        <location evidence="1">Cell membrane</location>
        <topology evidence="1">Multi-pass membrane protein</topology>
    </subcellularLocation>
</comment>
<name>A0A1T0CWU0_9GAMM</name>
<proteinExistence type="inferred from homology"/>
<keyword evidence="8" id="KW-0997">Cell inner membrane</keyword>
<evidence type="ECO:0000256" key="5">
    <source>
        <dbReference type="ARBA" id="ARBA00022692"/>
    </source>
</evidence>
<feature type="transmembrane region" description="Helical" evidence="8">
    <location>
        <begin position="411"/>
        <end position="434"/>
    </location>
</feature>
<evidence type="ECO:0000256" key="3">
    <source>
        <dbReference type="ARBA" id="ARBA00022448"/>
    </source>
</evidence>
<gene>
    <name evidence="9" type="ORF">B0681_00970</name>
</gene>
<feature type="transmembrane region" description="Helical" evidence="8">
    <location>
        <begin position="273"/>
        <end position="291"/>
    </location>
</feature>
<evidence type="ECO:0000256" key="2">
    <source>
        <dbReference type="ARBA" id="ARBA00010100"/>
    </source>
</evidence>
<comment type="caution">
    <text evidence="9">The sequence shown here is derived from an EMBL/GenBank/DDBJ whole genome shotgun (WGS) entry which is preliminary data.</text>
</comment>
<sequence>MHVYDLHKQGVGMYTFLAMLPIIIVFVLLVVMRLPAKYAMSLAYVATAALSYFVWQTSGNQVAAATIHGVLTAINVLFIVFSAILILNTLKESGAISAIRRGFMDISPDRRVQMIIVAWLFGCLIEGSTGWGTPSAVAAPLLLALGFPAMACVMAVLIIQSTPVSYGAVGTPLLIGVNSGLENKEDVANALASVGKDLPAYIFDISGNVGFVHAAVGFLIPLILCGFLTRFFGQKRSFTEGLKAAPFAIFAGLAFTIPYALTAKFIGPELPSIVGAIVGMALVIPAAKRGFLTPKETFDFGPRESWDKEWVSELAITNTDDKNAPNFSVLRAFAPYLIIIAILIVTRTVKPLKAFLNSDPVTIAYSNILGTSITNKTQLLYSPGTVLLLVSIICIFLFNMKGDMVKKSWSASAKTMLAAAPALLFSVPMVQVFINSGTAPDAAVQMLAMPKVLATAAAGAFEGMWPLVSPWIGALGAFIAGSNTVSNMMFAHFQWGTATQIGLDVANAGKVVALQAVGGAAGNMISVHNVVAACAVVGLVNREGYVIRKTLISMTYYVVQAGLIGMALIFSPVWWVGAIIWPILFLFVMSKTGAKA</sequence>
<feature type="transmembrane region" description="Helical" evidence="8">
    <location>
        <begin position="38"/>
        <end position="55"/>
    </location>
</feature>
<feature type="transmembrane region" description="Helical" evidence="8">
    <location>
        <begin position="329"/>
        <end position="349"/>
    </location>
</feature>
<keyword evidence="4" id="KW-1003">Cell membrane</keyword>
<dbReference type="InterPro" id="IPR003804">
    <property type="entry name" value="Lactate_perm"/>
</dbReference>
<dbReference type="GO" id="GO:0015129">
    <property type="term" value="F:lactate transmembrane transporter activity"/>
    <property type="evidence" value="ECO:0007669"/>
    <property type="project" value="UniProtKB-UniRule"/>
</dbReference>
<keyword evidence="7 8" id="KW-0472">Membrane</keyword>
<evidence type="ECO:0000256" key="7">
    <source>
        <dbReference type="ARBA" id="ARBA00023136"/>
    </source>
</evidence>
<evidence type="ECO:0000256" key="1">
    <source>
        <dbReference type="ARBA" id="ARBA00004651"/>
    </source>
</evidence>
<dbReference type="Pfam" id="PF02652">
    <property type="entry name" value="Lactate_perm"/>
    <property type="match status" value="1"/>
</dbReference>
<feature type="transmembrane region" description="Helical" evidence="8">
    <location>
        <begin position="111"/>
        <end position="131"/>
    </location>
</feature>
<feature type="transmembrane region" description="Helical" evidence="8">
    <location>
        <begin position="244"/>
        <end position="261"/>
    </location>
</feature>
<evidence type="ECO:0000256" key="8">
    <source>
        <dbReference type="RuleBase" id="RU365092"/>
    </source>
</evidence>
<evidence type="ECO:0000313" key="9">
    <source>
        <dbReference type="EMBL" id="OOS26823.1"/>
    </source>
</evidence>
<feature type="transmembrane region" description="Helical" evidence="8">
    <location>
        <begin position="67"/>
        <end position="90"/>
    </location>
</feature>
<dbReference type="AlphaFoldDB" id="A0A1T0CWU0"/>
<reference evidence="9 10" key="1">
    <citation type="submission" date="2017-02" db="EMBL/GenBank/DDBJ databases">
        <title>Draft genome sequence of Moraxella porci CCUG 54912T type strain.</title>
        <authorList>
            <person name="Salva-Serra F."/>
            <person name="Engstrom-Jakobsson H."/>
            <person name="Thorell K."/>
            <person name="Jaen-Luchoro D."/>
            <person name="Gonzales-Siles L."/>
            <person name="Karlsson R."/>
            <person name="Yazdan S."/>
            <person name="Boulund F."/>
            <person name="Johnning A."/>
            <person name="Engstrand L."/>
            <person name="Kristiansson E."/>
            <person name="Moore E."/>
        </authorList>
    </citation>
    <scope>NUCLEOTIDE SEQUENCE [LARGE SCALE GENOMIC DNA]</scope>
    <source>
        <strain evidence="9 10">CCUG 54912</strain>
    </source>
</reference>
<dbReference type="GO" id="GO:0015295">
    <property type="term" value="F:solute:proton symporter activity"/>
    <property type="evidence" value="ECO:0007669"/>
    <property type="project" value="TreeGrafter"/>
</dbReference>
<keyword evidence="6 8" id="KW-1133">Transmembrane helix</keyword>
<keyword evidence="5 8" id="KW-0812">Transmembrane</keyword>
<dbReference type="GO" id="GO:0005886">
    <property type="term" value="C:plasma membrane"/>
    <property type="evidence" value="ECO:0007669"/>
    <property type="project" value="UniProtKB-SubCell"/>
</dbReference>
<dbReference type="STRING" id="573983.B0681_00970"/>
<dbReference type="Proteomes" id="UP000190683">
    <property type="component" value="Unassembled WGS sequence"/>
</dbReference>
<dbReference type="NCBIfam" id="TIGR00795">
    <property type="entry name" value="lctP"/>
    <property type="match status" value="1"/>
</dbReference>
<dbReference type="EMBL" id="MUYV01000001">
    <property type="protein sequence ID" value="OOS26823.1"/>
    <property type="molecule type" value="Genomic_DNA"/>
</dbReference>
<feature type="transmembrane region" description="Helical" evidence="8">
    <location>
        <begin position="137"/>
        <end position="157"/>
    </location>
</feature>
<keyword evidence="3 8" id="KW-0813">Transport</keyword>
<feature type="transmembrane region" description="Helical" evidence="8">
    <location>
        <begin position="211"/>
        <end position="232"/>
    </location>
</feature>
<accession>A0A1T0CWU0</accession>
<keyword evidence="10" id="KW-1185">Reference proteome</keyword>
<evidence type="ECO:0000256" key="6">
    <source>
        <dbReference type="ARBA" id="ARBA00022989"/>
    </source>
</evidence>
<evidence type="ECO:0000256" key="4">
    <source>
        <dbReference type="ARBA" id="ARBA00022475"/>
    </source>
</evidence>
<comment type="similarity">
    <text evidence="2 8">Belongs to the lactate permease family.</text>
</comment>
<dbReference type="PANTHER" id="PTHR30003:SF0">
    <property type="entry name" value="GLYCOLATE PERMEASE GLCA-RELATED"/>
    <property type="match status" value="1"/>
</dbReference>
<feature type="transmembrane region" description="Helical" evidence="8">
    <location>
        <begin position="454"/>
        <end position="480"/>
    </location>
</feature>
<organism evidence="9 10">
    <name type="scientific">Moraxella porci DSM 25326</name>
    <dbReference type="NCBI Taxonomy" id="573983"/>
    <lineage>
        <taxon>Bacteria</taxon>
        <taxon>Pseudomonadati</taxon>
        <taxon>Pseudomonadota</taxon>
        <taxon>Gammaproteobacteria</taxon>
        <taxon>Moraxellales</taxon>
        <taxon>Moraxellaceae</taxon>
        <taxon>Moraxella</taxon>
    </lineage>
</organism>
<feature type="transmembrane region" description="Helical" evidence="8">
    <location>
        <begin position="379"/>
        <end position="399"/>
    </location>
</feature>
<feature type="transmembrane region" description="Helical" evidence="8">
    <location>
        <begin position="12"/>
        <end position="31"/>
    </location>
</feature>
<dbReference type="RefSeq" id="WP_078317209.1">
    <property type="nucleotide sequence ID" value="NZ_MUYV01000001.1"/>
</dbReference>
<protein>
    <recommendedName>
        <fullName evidence="8">L-lactate permease</fullName>
    </recommendedName>
</protein>
<comment type="function">
    <text evidence="8">Uptake of L-lactate across the membrane. Can also transport D-lactate and glycolate.</text>
</comment>
<evidence type="ECO:0000313" key="10">
    <source>
        <dbReference type="Proteomes" id="UP000190683"/>
    </source>
</evidence>
<dbReference type="PANTHER" id="PTHR30003">
    <property type="entry name" value="L-LACTATE PERMEASE"/>
    <property type="match status" value="1"/>
</dbReference>